<dbReference type="InterPro" id="IPR002083">
    <property type="entry name" value="MATH/TRAF_dom"/>
</dbReference>
<dbReference type="InterPro" id="IPR050804">
    <property type="entry name" value="MCC"/>
</dbReference>
<evidence type="ECO:0000259" key="2">
    <source>
        <dbReference type="PROSITE" id="PS50144"/>
    </source>
</evidence>
<sequence length="186" mass="21378">MAKQVDNKFAWIIKDFSSLKCTKHSNPVLIGNCKWRLNASPQQGNGTVTKESQRWFDEKSFYWGFPSMIPLAKLHDKNEAFIVNGELRIVAEVDLQVIGTSEECQEMNHLKKLKVESVEFRAMNKHMKKAGTNVLISLTQMLCETRQELSIDDLVEAENAVAYMKNSGVNVDWLEKKLEEIKEKKE</sequence>
<name>A0A087GYV4_ARAAL</name>
<dbReference type="PANTHER" id="PTHR46236">
    <property type="entry name" value="TRAF-LIKE SUPERFAMILY PROTEIN"/>
    <property type="match status" value="1"/>
</dbReference>
<dbReference type="PROSITE" id="PS50144">
    <property type="entry name" value="MATH"/>
    <property type="match status" value="1"/>
</dbReference>
<proteinExistence type="predicted"/>
<dbReference type="SUPFAM" id="SSF49599">
    <property type="entry name" value="TRAF domain-like"/>
    <property type="match status" value="1"/>
</dbReference>
<evidence type="ECO:0000313" key="4">
    <source>
        <dbReference type="Proteomes" id="UP000029120"/>
    </source>
</evidence>
<evidence type="ECO:0000256" key="1">
    <source>
        <dbReference type="ARBA" id="ARBA00023054"/>
    </source>
</evidence>
<dbReference type="OrthoDB" id="1084360at2759"/>
<dbReference type="OMA" id="REKCYST"/>
<accession>A0A087GYV4</accession>
<gene>
    <name evidence="3" type="ordered locus">AALP_Aa5g228900</name>
</gene>
<dbReference type="EMBL" id="CM002873">
    <property type="protein sequence ID" value="KFK35056.1"/>
    <property type="molecule type" value="Genomic_DNA"/>
</dbReference>
<dbReference type="eggNOG" id="KOG1987">
    <property type="taxonomic scope" value="Eukaryota"/>
</dbReference>
<dbReference type="InterPro" id="IPR008974">
    <property type="entry name" value="TRAF-like"/>
</dbReference>
<keyword evidence="1" id="KW-0175">Coiled coil</keyword>
<dbReference type="Gramene" id="KFK35056">
    <property type="protein sequence ID" value="KFK35056"/>
    <property type="gene ID" value="AALP_AA5G228900"/>
</dbReference>
<dbReference type="CDD" id="cd00121">
    <property type="entry name" value="MATH"/>
    <property type="match status" value="1"/>
</dbReference>
<dbReference type="Gene3D" id="2.60.210.10">
    <property type="entry name" value="Apoptosis, Tumor Necrosis Factor Receptor Associated Protein 2, Chain A"/>
    <property type="match status" value="2"/>
</dbReference>
<protein>
    <recommendedName>
        <fullName evidence="2">MATH domain-containing protein</fullName>
    </recommendedName>
</protein>
<organism evidence="3 4">
    <name type="scientific">Arabis alpina</name>
    <name type="common">Alpine rock-cress</name>
    <dbReference type="NCBI Taxonomy" id="50452"/>
    <lineage>
        <taxon>Eukaryota</taxon>
        <taxon>Viridiplantae</taxon>
        <taxon>Streptophyta</taxon>
        <taxon>Embryophyta</taxon>
        <taxon>Tracheophyta</taxon>
        <taxon>Spermatophyta</taxon>
        <taxon>Magnoliopsida</taxon>
        <taxon>eudicotyledons</taxon>
        <taxon>Gunneridae</taxon>
        <taxon>Pentapetalae</taxon>
        <taxon>rosids</taxon>
        <taxon>malvids</taxon>
        <taxon>Brassicales</taxon>
        <taxon>Brassicaceae</taxon>
        <taxon>Arabideae</taxon>
        <taxon>Arabis</taxon>
    </lineage>
</organism>
<evidence type="ECO:0000313" key="3">
    <source>
        <dbReference type="EMBL" id="KFK35056.1"/>
    </source>
</evidence>
<dbReference type="Proteomes" id="UP000029120">
    <property type="component" value="Chromosome 5"/>
</dbReference>
<reference evidence="4" key="1">
    <citation type="journal article" date="2015" name="Nat. Plants">
        <title>Genome expansion of Arabis alpina linked with retrotransposition and reduced symmetric DNA methylation.</title>
        <authorList>
            <person name="Willing E.M."/>
            <person name="Rawat V."/>
            <person name="Mandakova T."/>
            <person name="Maumus F."/>
            <person name="James G.V."/>
            <person name="Nordstroem K.J."/>
            <person name="Becker C."/>
            <person name="Warthmann N."/>
            <person name="Chica C."/>
            <person name="Szarzynska B."/>
            <person name="Zytnicki M."/>
            <person name="Albani M.C."/>
            <person name="Kiefer C."/>
            <person name="Bergonzi S."/>
            <person name="Castaings L."/>
            <person name="Mateos J.L."/>
            <person name="Berns M.C."/>
            <person name="Bujdoso N."/>
            <person name="Piofczyk T."/>
            <person name="de Lorenzo L."/>
            <person name="Barrero-Sicilia C."/>
            <person name="Mateos I."/>
            <person name="Piednoel M."/>
            <person name="Hagmann J."/>
            <person name="Chen-Min-Tao R."/>
            <person name="Iglesias-Fernandez R."/>
            <person name="Schuster S.C."/>
            <person name="Alonso-Blanco C."/>
            <person name="Roudier F."/>
            <person name="Carbonero P."/>
            <person name="Paz-Ares J."/>
            <person name="Davis S.J."/>
            <person name="Pecinka A."/>
            <person name="Quesneville H."/>
            <person name="Colot V."/>
            <person name="Lysak M.A."/>
            <person name="Weigel D."/>
            <person name="Coupland G."/>
            <person name="Schneeberger K."/>
        </authorList>
    </citation>
    <scope>NUCLEOTIDE SEQUENCE [LARGE SCALE GENOMIC DNA]</scope>
    <source>
        <strain evidence="4">cv. Pajares</strain>
    </source>
</reference>
<feature type="domain" description="MATH" evidence="2">
    <location>
        <begin position="1"/>
        <end position="93"/>
    </location>
</feature>
<dbReference type="PANTHER" id="PTHR46236:SF35">
    <property type="entry name" value="MATH DOMAIN-CONTAINING PROTEIN"/>
    <property type="match status" value="1"/>
</dbReference>
<keyword evidence="4" id="KW-1185">Reference proteome</keyword>
<dbReference type="AlphaFoldDB" id="A0A087GYV4"/>